<reference evidence="2" key="1">
    <citation type="submission" date="2022-06" db="EMBL/GenBank/DDBJ databases">
        <authorList>
            <person name="Berger JAMES D."/>
            <person name="Berger JAMES D."/>
        </authorList>
    </citation>
    <scope>NUCLEOTIDE SEQUENCE [LARGE SCALE GENOMIC DNA]</scope>
</reference>
<feature type="chain" id="PRO_5041666500" evidence="1">
    <location>
        <begin position="19"/>
        <end position="112"/>
    </location>
</feature>
<reference evidence="3" key="2">
    <citation type="submission" date="2023-11" db="UniProtKB">
        <authorList>
            <consortium name="WormBaseParasite"/>
        </authorList>
    </citation>
    <scope>IDENTIFICATION</scope>
</reference>
<dbReference type="AlphaFoldDB" id="A0AA85J2G9"/>
<protein>
    <submittedName>
        <fullName evidence="3">Uncharacterized protein</fullName>
    </submittedName>
</protein>
<sequence length="112" mass="12338">MIGERLLVLISLIVLSFTEDTNHGCKDYGQRCEQSNECCSPYTCENHLCAGCVQTGSSCTRNEDCCIRTCVYGRCAVTSNEEAGRGNEIEGTNANISERISVSPYWETNNLP</sequence>
<keyword evidence="2" id="KW-1185">Reference proteome</keyword>
<keyword evidence="1" id="KW-0732">Signal</keyword>
<evidence type="ECO:0000313" key="2">
    <source>
        <dbReference type="Proteomes" id="UP000050795"/>
    </source>
</evidence>
<evidence type="ECO:0000313" key="3">
    <source>
        <dbReference type="WBParaSite" id="TREG1_124680.1"/>
    </source>
</evidence>
<dbReference type="WBParaSite" id="TREG1_124680.1">
    <property type="protein sequence ID" value="TREG1_124680.1"/>
    <property type="gene ID" value="TREG1_124680"/>
</dbReference>
<evidence type="ECO:0000256" key="1">
    <source>
        <dbReference type="SAM" id="SignalP"/>
    </source>
</evidence>
<dbReference type="Proteomes" id="UP000050795">
    <property type="component" value="Unassembled WGS sequence"/>
</dbReference>
<name>A0AA85J2G9_TRIRE</name>
<feature type="signal peptide" evidence="1">
    <location>
        <begin position="1"/>
        <end position="18"/>
    </location>
</feature>
<accession>A0AA85J2G9</accession>
<proteinExistence type="predicted"/>
<organism evidence="2 3">
    <name type="scientific">Trichobilharzia regenti</name>
    <name type="common">Nasal bird schistosome</name>
    <dbReference type="NCBI Taxonomy" id="157069"/>
    <lineage>
        <taxon>Eukaryota</taxon>
        <taxon>Metazoa</taxon>
        <taxon>Spiralia</taxon>
        <taxon>Lophotrochozoa</taxon>
        <taxon>Platyhelminthes</taxon>
        <taxon>Trematoda</taxon>
        <taxon>Digenea</taxon>
        <taxon>Strigeidida</taxon>
        <taxon>Schistosomatoidea</taxon>
        <taxon>Schistosomatidae</taxon>
        <taxon>Trichobilharzia</taxon>
    </lineage>
</organism>